<dbReference type="KEGG" id="gaz:Pan241w_13490"/>
<evidence type="ECO:0000313" key="3">
    <source>
        <dbReference type="Proteomes" id="UP000317171"/>
    </source>
</evidence>
<feature type="transmembrane region" description="Helical" evidence="1">
    <location>
        <begin position="314"/>
        <end position="337"/>
    </location>
</feature>
<keyword evidence="1" id="KW-1133">Transmembrane helix</keyword>
<feature type="transmembrane region" description="Helical" evidence="1">
    <location>
        <begin position="239"/>
        <end position="257"/>
    </location>
</feature>
<dbReference type="PANTHER" id="PTHR40076:SF1">
    <property type="entry name" value="MEMBRANE PROTEIN"/>
    <property type="match status" value="1"/>
</dbReference>
<feature type="transmembrane region" description="Helical" evidence="1">
    <location>
        <begin position="163"/>
        <end position="196"/>
    </location>
</feature>
<feature type="transmembrane region" description="Helical" evidence="1">
    <location>
        <begin position="278"/>
        <end position="302"/>
    </location>
</feature>
<dbReference type="Proteomes" id="UP000317171">
    <property type="component" value="Chromosome"/>
</dbReference>
<name>A0A517RBM4_9PLAN</name>
<feature type="transmembrane region" description="Helical" evidence="1">
    <location>
        <begin position="129"/>
        <end position="157"/>
    </location>
</feature>
<protein>
    <submittedName>
        <fullName evidence="2">Double zinc ribbon</fullName>
    </submittedName>
</protein>
<dbReference type="RefSeq" id="WP_145212646.1">
    <property type="nucleotide sequence ID" value="NZ_CP036269.1"/>
</dbReference>
<accession>A0A517RBM4</accession>
<dbReference type="OrthoDB" id="278173at2"/>
<keyword evidence="3" id="KW-1185">Reference proteome</keyword>
<proteinExistence type="predicted"/>
<evidence type="ECO:0000256" key="1">
    <source>
        <dbReference type="SAM" id="Phobius"/>
    </source>
</evidence>
<organism evidence="2 3">
    <name type="scientific">Gimesia alba</name>
    <dbReference type="NCBI Taxonomy" id="2527973"/>
    <lineage>
        <taxon>Bacteria</taxon>
        <taxon>Pseudomonadati</taxon>
        <taxon>Planctomycetota</taxon>
        <taxon>Planctomycetia</taxon>
        <taxon>Planctomycetales</taxon>
        <taxon>Planctomycetaceae</taxon>
        <taxon>Gimesia</taxon>
    </lineage>
</organism>
<gene>
    <name evidence="2" type="ORF">Pan241w_13490</name>
</gene>
<dbReference type="AlphaFoldDB" id="A0A517RBM4"/>
<dbReference type="InterPro" id="IPR010380">
    <property type="entry name" value="DUF975"/>
</dbReference>
<dbReference type="EMBL" id="CP036269">
    <property type="protein sequence ID" value="QDT41289.1"/>
    <property type="molecule type" value="Genomic_DNA"/>
</dbReference>
<reference evidence="2 3" key="1">
    <citation type="submission" date="2019-02" db="EMBL/GenBank/DDBJ databases">
        <title>Deep-cultivation of Planctomycetes and their phenomic and genomic characterization uncovers novel biology.</title>
        <authorList>
            <person name="Wiegand S."/>
            <person name="Jogler M."/>
            <person name="Boedeker C."/>
            <person name="Pinto D."/>
            <person name="Vollmers J."/>
            <person name="Rivas-Marin E."/>
            <person name="Kohn T."/>
            <person name="Peeters S.H."/>
            <person name="Heuer A."/>
            <person name="Rast P."/>
            <person name="Oberbeckmann S."/>
            <person name="Bunk B."/>
            <person name="Jeske O."/>
            <person name="Meyerdierks A."/>
            <person name="Storesund J.E."/>
            <person name="Kallscheuer N."/>
            <person name="Luecker S."/>
            <person name="Lage O.M."/>
            <person name="Pohl T."/>
            <person name="Merkel B.J."/>
            <person name="Hornburger P."/>
            <person name="Mueller R.-W."/>
            <person name="Bruemmer F."/>
            <person name="Labrenz M."/>
            <person name="Spormann A.M."/>
            <person name="Op den Camp H."/>
            <person name="Overmann J."/>
            <person name="Amann R."/>
            <person name="Jetten M.S.M."/>
            <person name="Mascher T."/>
            <person name="Medema M.H."/>
            <person name="Devos D.P."/>
            <person name="Kaster A.-K."/>
            <person name="Ovreas L."/>
            <person name="Rohde M."/>
            <person name="Galperin M.Y."/>
            <person name="Jogler C."/>
        </authorList>
    </citation>
    <scope>NUCLEOTIDE SEQUENCE [LARGE SCALE GENOMIC DNA]</scope>
    <source>
        <strain evidence="2 3">Pan241w</strain>
    </source>
</reference>
<keyword evidence="1" id="KW-0472">Membrane</keyword>
<evidence type="ECO:0000313" key="2">
    <source>
        <dbReference type="EMBL" id="QDT41289.1"/>
    </source>
</evidence>
<dbReference type="PANTHER" id="PTHR40076">
    <property type="entry name" value="MEMBRANE PROTEIN-RELATED"/>
    <property type="match status" value="1"/>
</dbReference>
<keyword evidence="1" id="KW-0812">Transmembrane</keyword>
<sequence>MTIEFSCSHCDKVLKTSDDKAGRRAKCPQCGEPVTVPQPAATAEDHGFDGFDEFDEPVPEEESFLAGASIDCPMCGESIPADSKKCHHCGETLKEEQIASSYIITVGEVYSRAWHVFKANLGKIIGIQLLAYIASAVATFLLLLILGAIGFAGFLAMGKPNPGAAFVLLFIIYYVVLIVVSSVVQSYFLLGVLSFLLKLVRGSQPGFNELFSGGPYLGRMLLCSLIFLLLYLLGYLCFVIPGIIIALMFWPYAFLLIDRNLPGIKSFTESRNITRGNLLSLFLIYLVMVGITLISYAFLFLVVSGMEQVQGGMAIVAVLFILGFIAAIYLIFIPFVLMVGTVSYAEMTGQ</sequence>